<keyword evidence="2" id="KW-1185">Reference proteome</keyword>
<proteinExistence type="predicted"/>
<accession>A0ABP9SU40</accession>
<organism evidence="1 2">
    <name type="scientific">Rugosimonospora acidiphila</name>
    <dbReference type="NCBI Taxonomy" id="556531"/>
    <lineage>
        <taxon>Bacteria</taxon>
        <taxon>Bacillati</taxon>
        <taxon>Actinomycetota</taxon>
        <taxon>Actinomycetes</taxon>
        <taxon>Micromonosporales</taxon>
        <taxon>Micromonosporaceae</taxon>
        <taxon>Rugosimonospora</taxon>
    </lineage>
</organism>
<name>A0ABP9SU40_9ACTN</name>
<evidence type="ECO:0000313" key="2">
    <source>
        <dbReference type="Proteomes" id="UP001501570"/>
    </source>
</evidence>
<evidence type="ECO:0000313" key="1">
    <source>
        <dbReference type="EMBL" id="GAA5200703.1"/>
    </source>
</evidence>
<protein>
    <submittedName>
        <fullName evidence="1">Uncharacterized protein</fullName>
    </submittedName>
</protein>
<dbReference type="EMBL" id="BAABJQ010000045">
    <property type="protein sequence ID" value="GAA5200703.1"/>
    <property type="molecule type" value="Genomic_DNA"/>
</dbReference>
<comment type="caution">
    <text evidence="1">The sequence shown here is derived from an EMBL/GenBank/DDBJ whole genome shotgun (WGS) entry which is preliminary data.</text>
</comment>
<sequence>MTAVGADTFEVYSDGRDVHDAFRTAVDAVAWEHGHGGYTGTIAEKSEFVIITKRAMSYDDATRMADDLLNRDDSRVADKWGPAGAIPVKKPTRTVRLDNLPARALTGRPSEHVAEMSRIARDRQLVTDAETVTKGDRLTSDSFSLTVTKDPAVTAAQTEPDGWLFFGWASS</sequence>
<dbReference type="Proteomes" id="UP001501570">
    <property type="component" value="Unassembled WGS sequence"/>
</dbReference>
<reference evidence="2" key="1">
    <citation type="journal article" date="2019" name="Int. J. Syst. Evol. Microbiol.">
        <title>The Global Catalogue of Microorganisms (GCM) 10K type strain sequencing project: providing services to taxonomists for standard genome sequencing and annotation.</title>
        <authorList>
            <consortium name="The Broad Institute Genomics Platform"/>
            <consortium name="The Broad Institute Genome Sequencing Center for Infectious Disease"/>
            <person name="Wu L."/>
            <person name="Ma J."/>
        </authorList>
    </citation>
    <scope>NUCLEOTIDE SEQUENCE [LARGE SCALE GENOMIC DNA]</scope>
    <source>
        <strain evidence="2">JCM 18304</strain>
    </source>
</reference>
<gene>
    <name evidence="1" type="ORF">GCM10023322_79120</name>
</gene>